<evidence type="ECO:0000256" key="8">
    <source>
        <dbReference type="SAM" id="Phobius"/>
    </source>
</evidence>
<keyword evidence="5 8" id="KW-1133">Transmembrane helix</keyword>
<evidence type="ECO:0000256" key="5">
    <source>
        <dbReference type="ARBA" id="ARBA00022989"/>
    </source>
</evidence>
<feature type="compositionally biased region" description="Low complexity" evidence="7">
    <location>
        <begin position="988"/>
        <end position="1001"/>
    </location>
</feature>
<dbReference type="InterPro" id="IPR032800">
    <property type="entry name" value="TRP_N"/>
</dbReference>
<feature type="compositionally biased region" description="Gly residues" evidence="7">
    <location>
        <begin position="653"/>
        <end position="664"/>
    </location>
</feature>
<comment type="caution">
    <text evidence="11">The sequence shown here is derived from an EMBL/GenBank/DDBJ whole genome shotgun (WGS) entry which is preliminary data.</text>
</comment>
<feature type="compositionally biased region" description="Low complexity" evidence="7">
    <location>
        <begin position="1177"/>
        <end position="1190"/>
    </location>
</feature>
<feature type="transmembrane region" description="Helical" evidence="8">
    <location>
        <begin position="424"/>
        <end position="445"/>
    </location>
</feature>
<reference evidence="11" key="1">
    <citation type="submission" date="2023-06" db="EMBL/GenBank/DDBJ databases">
        <title>Black Yeasts Isolated from many extreme environments.</title>
        <authorList>
            <person name="Coleine C."/>
            <person name="Stajich J.E."/>
            <person name="Selbmann L."/>
        </authorList>
    </citation>
    <scope>NUCLEOTIDE SEQUENCE</scope>
    <source>
        <strain evidence="11">CCFEE 5200</strain>
    </source>
</reference>
<comment type="subcellular location">
    <subcellularLocation>
        <location evidence="1">Membrane</location>
        <topology evidence="1">Multi-pass membrane protein</topology>
    </subcellularLocation>
</comment>
<proteinExistence type="inferred from homology"/>
<keyword evidence="4 9" id="KW-0732">Signal</keyword>
<keyword evidence="3 8" id="KW-0812">Transmembrane</keyword>
<feature type="transmembrane region" description="Helical" evidence="8">
    <location>
        <begin position="348"/>
        <end position="369"/>
    </location>
</feature>
<dbReference type="Proteomes" id="UP001175353">
    <property type="component" value="Unassembled WGS sequence"/>
</dbReference>
<feature type="compositionally biased region" description="Basic and acidic residues" evidence="7">
    <location>
        <begin position="1148"/>
        <end position="1166"/>
    </location>
</feature>
<evidence type="ECO:0000256" key="4">
    <source>
        <dbReference type="ARBA" id="ARBA00022729"/>
    </source>
</evidence>
<feature type="domain" description="ML-like" evidence="10">
    <location>
        <begin position="28"/>
        <end position="209"/>
    </location>
</feature>
<feature type="compositionally biased region" description="Basic and acidic residues" evidence="7">
    <location>
        <begin position="963"/>
        <end position="977"/>
    </location>
</feature>
<evidence type="ECO:0000313" key="12">
    <source>
        <dbReference type="Proteomes" id="UP001175353"/>
    </source>
</evidence>
<dbReference type="EMBL" id="JAUJLE010000044">
    <property type="protein sequence ID" value="KAK0997973.1"/>
    <property type="molecule type" value="Genomic_DNA"/>
</dbReference>
<evidence type="ECO:0000256" key="9">
    <source>
        <dbReference type="SAM" id="SignalP"/>
    </source>
</evidence>
<feature type="region of interest" description="Disordered" evidence="7">
    <location>
        <begin position="652"/>
        <end position="693"/>
    </location>
</feature>
<feature type="compositionally biased region" description="Gly residues" evidence="7">
    <location>
        <begin position="1059"/>
        <end position="1068"/>
    </location>
</feature>
<protein>
    <recommendedName>
        <fullName evidence="10">ML-like domain-containing protein</fullName>
    </recommendedName>
</protein>
<evidence type="ECO:0000256" key="3">
    <source>
        <dbReference type="ARBA" id="ARBA00022692"/>
    </source>
</evidence>
<feature type="compositionally biased region" description="Low complexity" evidence="7">
    <location>
        <begin position="665"/>
        <end position="678"/>
    </location>
</feature>
<feature type="transmembrane region" description="Helical" evidence="8">
    <location>
        <begin position="567"/>
        <end position="589"/>
    </location>
</feature>
<feature type="transmembrane region" description="Helical" evidence="8">
    <location>
        <begin position="399"/>
        <end position="418"/>
    </location>
</feature>
<feature type="signal peptide" evidence="9">
    <location>
        <begin position="1"/>
        <end position="30"/>
    </location>
</feature>
<dbReference type="PANTHER" id="PTHR31145:SF6">
    <property type="entry name" value="INTEGRAL MEMBRANE PROTEIN (AFU_ORTHOLOGUE AFUA_7G01610)"/>
    <property type="match status" value="1"/>
</dbReference>
<comment type="similarity">
    <text evidence="2">Belongs to the transient receptor potential (TRP) ion channel family.</text>
</comment>
<evidence type="ECO:0000256" key="7">
    <source>
        <dbReference type="SAM" id="MobiDB-lite"/>
    </source>
</evidence>
<feature type="compositionally biased region" description="Polar residues" evidence="7">
    <location>
        <begin position="1274"/>
        <end position="1284"/>
    </location>
</feature>
<evidence type="ECO:0000256" key="2">
    <source>
        <dbReference type="ARBA" id="ARBA00010642"/>
    </source>
</evidence>
<dbReference type="GO" id="GO:0016020">
    <property type="term" value="C:membrane"/>
    <property type="evidence" value="ECO:0007669"/>
    <property type="project" value="UniProtKB-SubCell"/>
</dbReference>
<feature type="compositionally biased region" description="Basic and acidic residues" evidence="7">
    <location>
        <begin position="1022"/>
        <end position="1031"/>
    </location>
</feature>
<name>A0AAN6KRW6_9PEZI</name>
<feature type="compositionally biased region" description="Low complexity" evidence="7">
    <location>
        <begin position="787"/>
        <end position="799"/>
    </location>
</feature>
<gene>
    <name evidence="11" type="ORF">LTR91_006436</name>
</gene>
<dbReference type="Pfam" id="PF06011">
    <property type="entry name" value="TRP"/>
    <property type="match status" value="1"/>
</dbReference>
<feature type="compositionally biased region" description="Basic and acidic residues" evidence="7">
    <location>
        <begin position="1288"/>
        <end position="1298"/>
    </location>
</feature>
<accession>A0AAN6KRW6</accession>
<evidence type="ECO:0000259" key="10">
    <source>
        <dbReference type="SMART" id="SM01320"/>
    </source>
</evidence>
<keyword evidence="12" id="KW-1185">Reference proteome</keyword>
<sequence>MSALLRRATPALLPVYLYLYLAASASLADAAFLNFDNCLNPAIINSNPLQLQWIPLALDAKFQRESPYRLDVTIYGNVSGQQVQGVYPGPNDPSWKNENDTLGKIRDIGSSGNYSTLLADFKTLQYSAYNAKAAKFCPAVVNGTCPLGPYFHANDTDPSTLPAFVISHDFGSAYTFASLAATVRIISGDVGAPDLACVSANITPDLGPTITGLITWLPATILIVKGLATLAAAIWSPWGSSDIFRWSSNYGRDEDQLRLVTPGFGDCLQYIQFVTLTGALSLQYPGFYQPAVSQTSWSLLLFNESYVSHGNGTQSLIDGVYKYNGTYGMTAMSQLIGMTSIEDIWACMAIWLLVIAGIVVLLCQLGFLIRWIYRTVTHTTEEDLRQKNLPFTLGNMIRLLFNYFILPIVALSLFQLVIAPTSPTSVVVCAVLLLVIMILAAAWILRTIFTTKPRTYLFDDMPTVLLYGPLYNTYSDSAAPFALVPVFITFMRAVALGAVQPSGIGQIIVLAICEVILILTLNGFRPFQNQTSMNAYHTFFAAVRLVAVLLSIAFVTSLGVSESSKGWIGYAILLLHACVLVFGFFLNSLQTIIEVVARSLGVAGDAQTGAIRGSILNLRMLKMRRDTHGGNPGERGRGTRGSMMSDAAILQDGDGGGGGYGRISGGRSRSLSASSQQLLNQAGGRSGTMGANSAHRLSGFGDFSSVSPGGAELGMSPSQVDADGFAYDNGAAMRNGKGNGVLADKKEAELLQHTQTFYRPPRARRTTLELGAAIGGAVAPGTKTRKSGSGSSDSPYHDSPTADFPSPVGAPQHGRSESYEPGSFAGYPGRDSHSPAPAYFQSREENSSENIGGVVSPRPDYAVREVDQYYRGAALSDLPTRKLKTGPADPTGPAASARGWVKRLVVGVGGGGKSRGRESGGKGFEVVRSARMPVRGEGGVAPGVREGGVVGGRVGEVAGEEVEMQRSPRMGDERQVGAEEGQFWYLPAGRQGERGQAAGGAPMERAVSPEEGAVSPVESEDETLKPSDEAPRPFSFGFESQPNAGLGVEQPARQDSGRGARGVHGLGGADPLQRRPSPDTASAYDASRPSADTVSDYDRRRSSAGNDNEDAGGPYRISGAPSLGPIEGLGGLGLDLPSRFGSQRSGRSHGEDGRRDWLRDADRLDWNHGGQAQQPSAFAQPTHHAQQQQARVDGREEEPDEDAYGHGDVFSGFDSAPSTSLSQPPDHHNLAPAPAATTNHDYNYSGNDNSSGFLSAPSGGYQLHDRELARPHSFASSVQPQQTLRGSGEGERRAGGWL</sequence>
<feature type="chain" id="PRO_5043010439" description="ML-like domain-containing protein" evidence="9">
    <location>
        <begin position="31"/>
        <end position="1298"/>
    </location>
</feature>
<evidence type="ECO:0000313" key="11">
    <source>
        <dbReference type="EMBL" id="KAK0997973.1"/>
    </source>
</evidence>
<dbReference type="InterPro" id="IPR010308">
    <property type="entry name" value="TRP_C"/>
</dbReference>
<keyword evidence="6 8" id="KW-0472">Membrane</keyword>
<dbReference type="InterPro" id="IPR040241">
    <property type="entry name" value="TRP_Flc/Pkd2-like"/>
</dbReference>
<evidence type="ECO:0000256" key="6">
    <source>
        <dbReference type="ARBA" id="ARBA00023136"/>
    </source>
</evidence>
<feature type="compositionally biased region" description="Polar residues" evidence="7">
    <location>
        <begin position="1236"/>
        <end position="1253"/>
    </location>
</feature>
<dbReference type="PANTHER" id="PTHR31145">
    <property type="entry name" value="INTEGRAL MEMBRANE PROTEIN (AFU_ORTHOLOGUE AFUA_7G01610)"/>
    <property type="match status" value="1"/>
</dbReference>
<feature type="region of interest" description="Disordered" evidence="7">
    <location>
        <begin position="958"/>
        <end position="1298"/>
    </location>
</feature>
<evidence type="ECO:0000256" key="1">
    <source>
        <dbReference type="ARBA" id="ARBA00004141"/>
    </source>
</evidence>
<feature type="transmembrane region" description="Helical" evidence="8">
    <location>
        <begin position="504"/>
        <end position="524"/>
    </location>
</feature>
<feature type="transmembrane region" description="Helical" evidence="8">
    <location>
        <begin position="536"/>
        <end position="555"/>
    </location>
</feature>
<dbReference type="Pfam" id="PF14558">
    <property type="entry name" value="TRP_N"/>
    <property type="match status" value="1"/>
</dbReference>
<dbReference type="GO" id="GO:0055085">
    <property type="term" value="P:transmembrane transport"/>
    <property type="evidence" value="ECO:0007669"/>
    <property type="project" value="TreeGrafter"/>
</dbReference>
<dbReference type="SMART" id="SM01320">
    <property type="entry name" value="TRP_N"/>
    <property type="match status" value="1"/>
</dbReference>
<organism evidence="11 12">
    <name type="scientific">Friedmanniomyces endolithicus</name>
    <dbReference type="NCBI Taxonomy" id="329885"/>
    <lineage>
        <taxon>Eukaryota</taxon>
        <taxon>Fungi</taxon>
        <taxon>Dikarya</taxon>
        <taxon>Ascomycota</taxon>
        <taxon>Pezizomycotina</taxon>
        <taxon>Dothideomycetes</taxon>
        <taxon>Dothideomycetidae</taxon>
        <taxon>Mycosphaerellales</taxon>
        <taxon>Teratosphaeriaceae</taxon>
        <taxon>Friedmanniomyces</taxon>
    </lineage>
</organism>
<feature type="region of interest" description="Disordered" evidence="7">
    <location>
        <begin position="772"/>
        <end position="857"/>
    </location>
</feature>